<organism evidence="5 6">
    <name type="scientific">Spongiibacter thalassae</name>
    <dbReference type="NCBI Taxonomy" id="2721624"/>
    <lineage>
        <taxon>Bacteria</taxon>
        <taxon>Pseudomonadati</taxon>
        <taxon>Pseudomonadota</taxon>
        <taxon>Gammaproteobacteria</taxon>
        <taxon>Cellvibrionales</taxon>
        <taxon>Spongiibacteraceae</taxon>
        <taxon>Spongiibacter</taxon>
    </lineage>
</organism>
<keyword evidence="2" id="KW-0808">Transferase</keyword>
<evidence type="ECO:0000256" key="1">
    <source>
        <dbReference type="ARBA" id="ARBA00009924"/>
    </source>
</evidence>
<evidence type="ECO:0000256" key="2">
    <source>
        <dbReference type="ARBA" id="ARBA00022679"/>
    </source>
</evidence>
<dbReference type="InterPro" id="IPR027417">
    <property type="entry name" value="P-loop_NTPase"/>
</dbReference>
<comment type="caution">
    <text evidence="5">The sequence shown here is derived from an EMBL/GenBank/DDBJ whole genome shotgun (WGS) entry which is preliminary data.</text>
</comment>
<dbReference type="Pfam" id="PF03976">
    <property type="entry name" value="PPK2"/>
    <property type="match status" value="1"/>
</dbReference>
<comment type="similarity">
    <text evidence="1">Belongs to the polyphosphate kinase 2 (PPK2) family. Class I subfamily.</text>
</comment>
<feature type="domain" description="Polyphosphate kinase-2-related" evidence="4">
    <location>
        <begin position="20"/>
        <end position="238"/>
    </location>
</feature>
<evidence type="ECO:0000313" key="5">
    <source>
        <dbReference type="EMBL" id="NKI18237.1"/>
    </source>
</evidence>
<dbReference type="RefSeq" id="WP_168450757.1">
    <property type="nucleotide sequence ID" value="NZ_JAAWWK010000004.1"/>
</dbReference>
<dbReference type="GO" id="GO:0016301">
    <property type="term" value="F:kinase activity"/>
    <property type="evidence" value="ECO:0007669"/>
    <property type="project" value="UniProtKB-KW"/>
</dbReference>
<protein>
    <submittedName>
        <fullName evidence="5">Polyphosphate kinase</fullName>
    </submittedName>
</protein>
<sequence>MRFDGSRALSTVPTCFDDSDDLPELGKSQKRLKAAQYRLWASQSRGVLLIFQGLDASGKDGCIRQLVSAMHPTGARVKAFTVPTELEARHDFLWRAWAHMPAQGEVALFNRSYYEAVIIDQMLSDAATGAEQRLTAIRALEQHLIDSGTVVVKFWLHISREEQRRRLLRRLEDVRRQWKFDPSDIDGWQHRDRYLELVTQAMAATSSEASPWYVLPADDKGLCRRALCAHVADVLEHAAGDYPQLDAPLIERYRGILENGE</sequence>
<name>A0ABX1GIM6_9GAMM</name>
<proteinExistence type="inferred from homology"/>
<evidence type="ECO:0000256" key="3">
    <source>
        <dbReference type="ARBA" id="ARBA00022777"/>
    </source>
</evidence>
<dbReference type="PANTHER" id="PTHR34383">
    <property type="entry name" value="POLYPHOSPHATE:AMP PHOSPHOTRANSFERASE-RELATED"/>
    <property type="match status" value="1"/>
</dbReference>
<gene>
    <name evidence="5" type="ORF">HCU74_12550</name>
</gene>
<dbReference type="InterPro" id="IPR022488">
    <property type="entry name" value="PPK2-related"/>
</dbReference>
<dbReference type="PIRSF" id="PIRSF028756">
    <property type="entry name" value="PPK2_prd"/>
    <property type="match status" value="1"/>
</dbReference>
<reference evidence="5 6" key="1">
    <citation type="submission" date="2020-04" db="EMBL/GenBank/DDBJ databases">
        <authorList>
            <person name="Yoon J."/>
        </authorList>
    </citation>
    <scope>NUCLEOTIDE SEQUENCE [LARGE SCALE GENOMIC DNA]</scope>
    <source>
        <strain evidence="5 6">KMU-166</strain>
    </source>
</reference>
<keyword evidence="3 5" id="KW-0418">Kinase</keyword>
<dbReference type="InterPro" id="IPR016898">
    <property type="entry name" value="Polyphosphate_phosphotransfera"/>
</dbReference>
<keyword evidence="6" id="KW-1185">Reference proteome</keyword>
<dbReference type="Gene3D" id="3.40.50.300">
    <property type="entry name" value="P-loop containing nucleotide triphosphate hydrolases"/>
    <property type="match status" value="1"/>
</dbReference>
<dbReference type="PANTHER" id="PTHR34383:SF3">
    <property type="entry name" value="POLYPHOSPHATE:AMP PHOSPHOTRANSFERASE"/>
    <property type="match status" value="1"/>
</dbReference>
<dbReference type="Proteomes" id="UP000765845">
    <property type="component" value="Unassembled WGS sequence"/>
</dbReference>
<dbReference type="SUPFAM" id="SSF52540">
    <property type="entry name" value="P-loop containing nucleoside triphosphate hydrolases"/>
    <property type="match status" value="1"/>
</dbReference>
<accession>A0ABX1GIM6</accession>
<evidence type="ECO:0000259" key="4">
    <source>
        <dbReference type="Pfam" id="PF03976"/>
    </source>
</evidence>
<evidence type="ECO:0000313" key="6">
    <source>
        <dbReference type="Proteomes" id="UP000765845"/>
    </source>
</evidence>
<dbReference type="EMBL" id="JAAWWK010000004">
    <property type="protein sequence ID" value="NKI18237.1"/>
    <property type="molecule type" value="Genomic_DNA"/>
</dbReference>